<sequence length="151" mass="16579">MAEPIWGKRQRSNNSTSDGGEAGAESTGLSYGSVVGFEASELDAENSLAGFLDHVPLRLRRWACYPMLLGRLRRNFKHVMLVDVKNSFVLGDPLGRVRSRNPLSVHLSTKWESSPGKHGKKNSDKSQSHNPVNSAVIMGGAREFGAYPTPW</sequence>
<proteinExistence type="predicted"/>
<dbReference type="Pfam" id="PF25002">
    <property type="entry name" value="DUF7780"/>
    <property type="match status" value="1"/>
</dbReference>
<keyword evidence="4" id="KW-1185">Reference proteome</keyword>
<evidence type="ECO:0000259" key="2">
    <source>
        <dbReference type="Pfam" id="PF25002"/>
    </source>
</evidence>
<feature type="region of interest" description="Disordered" evidence="1">
    <location>
        <begin position="1"/>
        <end position="25"/>
    </location>
</feature>
<comment type="caution">
    <text evidence="3">The sequence shown here is derived from an EMBL/GenBank/DDBJ whole genome shotgun (WGS) entry which is preliminary data.</text>
</comment>
<dbReference type="OrthoDB" id="1921707at2759"/>
<dbReference type="EMBL" id="RXIC02000020">
    <property type="protein sequence ID" value="KAB1222266.1"/>
    <property type="molecule type" value="Genomic_DNA"/>
</dbReference>
<feature type="region of interest" description="Disordered" evidence="1">
    <location>
        <begin position="106"/>
        <end position="132"/>
    </location>
</feature>
<dbReference type="PANTHER" id="PTHR34960:SF1">
    <property type="entry name" value="EMB|CAB68146.1-RELATED"/>
    <property type="match status" value="1"/>
</dbReference>
<reference evidence="3 4" key="1">
    <citation type="journal article" date="2019" name="Plant Biotechnol. J.">
        <title>The red bayberry genome and genetic basis of sex determination.</title>
        <authorList>
            <person name="Jia H.M."/>
            <person name="Jia H.J."/>
            <person name="Cai Q.L."/>
            <person name="Wang Y."/>
            <person name="Zhao H.B."/>
            <person name="Yang W.F."/>
            <person name="Wang G.Y."/>
            <person name="Li Y.H."/>
            <person name="Zhan D.L."/>
            <person name="Shen Y.T."/>
            <person name="Niu Q.F."/>
            <person name="Chang L."/>
            <person name="Qiu J."/>
            <person name="Zhao L."/>
            <person name="Xie H.B."/>
            <person name="Fu W.Y."/>
            <person name="Jin J."/>
            <person name="Li X.W."/>
            <person name="Jiao Y."/>
            <person name="Zhou C.C."/>
            <person name="Tu T."/>
            <person name="Chai C.Y."/>
            <person name="Gao J.L."/>
            <person name="Fan L.J."/>
            <person name="van de Weg E."/>
            <person name="Wang J.Y."/>
            <person name="Gao Z.S."/>
        </authorList>
    </citation>
    <scope>NUCLEOTIDE SEQUENCE [LARGE SCALE GENOMIC DNA]</scope>
    <source>
        <tissue evidence="3">Leaves</tissue>
    </source>
</reference>
<organism evidence="3 4">
    <name type="scientific">Morella rubra</name>
    <name type="common">Chinese bayberry</name>
    <dbReference type="NCBI Taxonomy" id="262757"/>
    <lineage>
        <taxon>Eukaryota</taxon>
        <taxon>Viridiplantae</taxon>
        <taxon>Streptophyta</taxon>
        <taxon>Embryophyta</taxon>
        <taxon>Tracheophyta</taxon>
        <taxon>Spermatophyta</taxon>
        <taxon>Magnoliopsida</taxon>
        <taxon>eudicotyledons</taxon>
        <taxon>Gunneridae</taxon>
        <taxon>Pentapetalae</taxon>
        <taxon>rosids</taxon>
        <taxon>fabids</taxon>
        <taxon>Fagales</taxon>
        <taxon>Myricaceae</taxon>
        <taxon>Morella</taxon>
    </lineage>
</organism>
<dbReference type="InterPro" id="IPR056682">
    <property type="entry name" value="DUF7780"/>
</dbReference>
<dbReference type="AlphaFoldDB" id="A0A6A1WDA7"/>
<dbReference type="Proteomes" id="UP000516437">
    <property type="component" value="Chromosome 2"/>
</dbReference>
<evidence type="ECO:0000313" key="4">
    <source>
        <dbReference type="Proteomes" id="UP000516437"/>
    </source>
</evidence>
<evidence type="ECO:0000313" key="3">
    <source>
        <dbReference type="EMBL" id="KAB1222266.1"/>
    </source>
</evidence>
<dbReference type="PANTHER" id="PTHR34960">
    <property type="entry name" value="EMB|CAB68146.1-RELATED"/>
    <property type="match status" value="1"/>
</dbReference>
<evidence type="ECO:0000256" key="1">
    <source>
        <dbReference type="SAM" id="MobiDB-lite"/>
    </source>
</evidence>
<accession>A0A6A1WDA7</accession>
<feature type="domain" description="DUF7780" evidence="2">
    <location>
        <begin position="2"/>
        <end position="142"/>
    </location>
</feature>
<protein>
    <recommendedName>
        <fullName evidence="2">DUF7780 domain-containing protein</fullName>
    </recommendedName>
</protein>
<gene>
    <name evidence="3" type="ORF">CJ030_MR2G016147</name>
</gene>
<name>A0A6A1WDA7_9ROSI</name>